<dbReference type="Proteomes" id="UP000758168">
    <property type="component" value="Unassembled WGS sequence"/>
</dbReference>
<proteinExistence type="predicted"/>
<dbReference type="SMART" id="SM01012">
    <property type="entry name" value="ANTAR"/>
    <property type="match status" value="1"/>
</dbReference>
<keyword evidence="5" id="KW-1185">Reference proteome</keyword>
<dbReference type="RefSeq" id="WP_210055177.1">
    <property type="nucleotide sequence ID" value="NZ_JAGIOB010000001.1"/>
</dbReference>
<evidence type="ECO:0000313" key="5">
    <source>
        <dbReference type="Proteomes" id="UP000758168"/>
    </source>
</evidence>
<dbReference type="SUPFAM" id="SSF55781">
    <property type="entry name" value="GAF domain-like"/>
    <property type="match status" value="1"/>
</dbReference>
<dbReference type="PROSITE" id="PS50921">
    <property type="entry name" value="ANTAR"/>
    <property type="match status" value="1"/>
</dbReference>
<sequence>MNDAAAGGPPVPEAAVVTPGPAPGASVAPTGVFAELDRILFTRDGQSLGRVLGRVAHLARSVLPELTLVSVTLVQDGHATTAAFAGSLAAQLDERQYELGSGPCLDAALVGGTILVDTADPHSTYPQFSRMAAQHHITQVLAVGLPTHQRTVGALNMYVSSPQPLSTASVELAQTFARHAAVVVANAVLHHDALEEARHVQEAMKTRAAIEQAKGILMATRHCTAEQAFGLLTRASQQQNRKLRDIADDLVNRRGVRPQAP</sequence>
<dbReference type="Gene3D" id="1.10.10.10">
    <property type="entry name" value="Winged helix-like DNA-binding domain superfamily/Winged helix DNA-binding domain"/>
    <property type="match status" value="1"/>
</dbReference>
<dbReference type="Gene3D" id="3.30.450.40">
    <property type="match status" value="1"/>
</dbReference>
<dbReference type="InterPro" id="IPR005561">
    <property type="entry name" value="ANTAR"/>
</dbReference>
<dbReference type="SMART" id="SM00065">
    <property type="entry name" value="GAF"/>
    <property type="match status" value="1"/>
</dbReference>
<dbReference type="InterPro" id="IPR003018">
    <property type="entry name" value="GAF"/>
</dbReference>
<dbReference type="Pfam" id="PF13185">
    <property type="entry name" value="GAF_2"/>
    <property type="match status" value="1"/>
</dbReference>
<dbReference type="InterPro" id="IPR036388">
    <property type="entry name" value="WH-like_DNA-bd_sf"/>
</dbReference>
<organism evidence="4 5">
    <name type="scientific">Microlunatus capsulatus</name>
    <dbReference type="NCBI Taxonomy" id="99117"/>
    <lineage>
        <taxon>Bacteria</taxon>
        <taxon>Bacillati</taxon>
        <taxon>Actinomycetota</taxon>
        <taxon>Actinomycetes</taxon>
        <taxon>Propionibacteriales</taxon>
        <taxon>Propionibacteriaceae</taxon>
        <taxon>Microlunatus</taxon>
    </lineage>
</organism>
<evidence type="ECO:0000256" key="1">
    <source>
        <dbReference type="ARBA" id="ARBA00023015"/>
    </source>
</evidence>
<evidence type="ECO:0000256" key="2">
    <source>
        <dbReference type="ARBA" id="ARBA00023163"/>
    </source>
</evidence>
<dbReference type="InterPro" id="IPR012074">
    <property type="entry name" value="GAF_ANTAR"/>
</dbReference>
<feature type="domain" description="ANTAR" evidence="3">
    <location>
        <begin position="190"/>
        <end position="251"/>
    </location>
</feature>
<dbReference type="Pfam" id="PF03861">
    <property type="entry name" value="ANTAR"/>
    <property type="match status" value="1"/>
</dbReference>
<protein>
    <submittedName>
        <fullName evidence="4">GAF domain-containing protein</fullName>
    </submittedName>
</protein>
<dbReference type="PIRSF" id="PIRSF036625">
    <property type="entry name" value="GAF_ANTAR"/>
    <property type="match status" value="1"/>
</dbReference>
<name>A0ABS4Z7J8_9ACTN</name>
<reference evidence="4 5" key="1">
    <citation type="submission" date="2021-03" db="EMBL/GenBank/DDBJ databases">
        <title>Sequencing the genomes of 1000 actinobacteria strains.</title>
        <authorList>
            <person name="Klenk H.-P."/>
        </authorList>
    </citation>
    <scope>NUCLEOTIDE SEQUENCE [LARGE SCALE GENOMIC DNA]</scope>
    <source>
        <strain evidence="4 5">DSM 12936</strain>
    </source>
</reference>
<accession>A0ABS4Z7J8</accession>
<evidence type="ECO:0000259" key="3">
    <source>
        <dbReference type="PROSITE" id="PS50921"/>
    </source>
</evidence>
<dbReference type="InterPro" id="IPR029016">
    <property type="entry name" value="GAF-like_dom_sf"/>
</dbReference>
<dbReference type="EMBL" id="JAGIOB010000001">
    <property type="protein sequence ID" value="MBP2417026.1"/>
    <property type="molecule type" value="Genomic_DNA"/>
</dbReference>
<evidence type="ECO:0000313" key="4">
    <source>
        <dbReference type="EMBL" id="MBP2417026.1"/>
    </source>
</evidence>
<keyword evidence="2" id="KW-0804">Transcription</keyword>
<gene>
    <name evidence="4" type="ORF">JOF54_001948</name>
</gene>
<keyword evidence="1" id="KW-0805">Transcription regulation</keyword>
<comment type="caution">
    <text evidence="4">The sequence shown here is derived from an EMBL/GenBank/DDBJ whole genome shotgun (WGS) entry which is preliminary data.</text>
</comment>